<evidence type="ECO:0000313" key="2">
    <source>
        <dbReference type="Proteomes" id="UP000271008"/>
    </source>
</evidence>
<organism evidence="1 2">
    <name type="scientific">Escherichia coli</name>
    <dbReference type="NCBI Taxonomy" id="562"/>
    <lineage>
        <taxon>Bacteria</taxon>
        <taxon>Pseudomonadati</taxon>
        <taxon>Pseudomonadota</taxon>
        <taxon>Gammaproteobacteria</taxon>
        <taxon>Enterobacterales</taxon>
        <taxon>Enterobacteriaceae</taxon>
        <taxon>Escherichia</taxon>
    </lineage>
</organism>
<comment type="caution">
    <text evidence="1">The sequence shown here is derived from an EMBL/GenBank/DDBJ whole genome shotgun (WGS) entry which is preliminary data.</text>
</comment>
<protein>
    <submittedName>
        <fullName evidence="1">Uncharacterized protein</fullName>
    </submittedName>
</protein>
<dbReference type="Proteomes" id="UP000271008">
    <property type="component" value="Unassembled WGS sequence"/>
</dbReference>
<proteinExistence type="predicted"/>
<accession>A0A3P1YPD9</accession>
<dbReference type="AlphaFoldDB" id="A0A3P1YPD9"/>
<gene>
    <name evidence="1" type="ORF">EIA08_22105</name>
</gene>
<name>A0A3P1YPD9_ECOLX</name>
<evidence type="ECO:0000313" key="1">
    <source>
        <dbReference type="EMBL" id="RRD72924.1"/>
    </source>
</evidence>
<sequence length="211" mass="22805">MGMLVAFIISLILCFFVVRGAYRKQCASSSGSRFKAVLVSGFLGIATFVVVNTLAAVTLIPEDSSTTATTGAAFDGVTVDKFKQLYNDDLEGIATSGKATSTIRIKSVKQGNNTVEFAINSSVNGRARVDKDGKISELLWRVSKPNSDSLLSMAVAVEVLDASSERDTVIAQLEQIVKSDMQKAEFKTKRGEYYVSRDKSGHVSLLITPKY</sequence>
<dbReference type="RefSeq" id="WP_032154031.1">
    <property type="nucleotide sequence ID" value="NZ_BFNO01000050.1"/>
</dbReference>
<reference evidence="1 2" key="1">
    <citation type="submission" date="2018-11" db="EMBL/GenBank/DDBJ databases">
        <title>Enterobacteriaceae from Patient.</title>
        <authorList>
            <person name="Shen C."/>
            <person name="Yang Y."/>
            <person name="Tian G."/>
        </authorList>
    </citation>
    <scope>NUCLEOTIDE SEQUENCE [LARGE SCALE GENOMIC DNA]</scope>
    <source>
        <strain evidence="1 2">GBGD28</strain>
    </source>
</reference>
<dbReference type="EMBL" id="RQTU01000031">
    <property type="protein sequence ID" value="RRD72924.1"/>
    <property type="molecule type" value="Genomic_DNA"/>
</dbReference>